<evidence type="ECO:0000256" key="1">
    <source>
        <dbReference type="SAM" id="MobiDB-lite"/>
    </source>
</evidence>
<feature type="region of interest" description="Disordered" evidence="1">
    <location>
        <begin position="160"/>
        <end position="181"/>
    </location>
</feature>
<dbReference type="EMBL" id="JBFDAA010000019">
    <property type="protein sequence ID" value="KAL1115638.1"/>
    <property type="molecule type" value="Genomic_DNA"/>
</dbReference>
<organism evidence="2 3">
    <name type="scientific">Ranatra chinensis</name>
    <dbReference type="NCBI Taxonomy" id="642074"/>
    <lineage>
        <taxon>Eukaryota</taxon>
        <taxon>Metazoa</taxon>
        <taxon>Ecdysozoa</taxon>
        <taxon>Arthropoda</taxon>
        <taxon>Hexapoda</taxon>
        <taxon>Insecta</taxon>
        <taxon>Pterygota</taxon>
        <taxon>Neoptera</taxon>
        <taxon>Paraneoptera</taxon>
        <taxon>Hemiptera</taxon>
        <taxon>Heteroptera</taxon>
        <taxon>Panheteroptera</taxon>
        <taxon>Nepomorpha</taxon>
        <taxon>Nepidae</taxon>
        <taxon>Ranatrinae</taxon>
        <taxon>Ranatra</taxon>
    </lineage>
</organism>
<gene>
    <name evidence="2" type="ORF">AAG570_005928</name>
</gene>
<name>A0ABD0Y9H6_9HEMI</name>
<accession>A0ABD0Y9H6</accession>
<keyword evidence="3" id="KW-1185">Reference proteome</keyword>
<evidence type="ECO:0000313" key="3">
    <source>
        <dbReference type="Proteomes" id="UP001558652"/>
    </source>
</evidence>
<proteinExistence type="predicted"/>
<dbReference type="Proteomes" id="UP001558652">
    <property type="component" value="Unassembled WGS sequence"/>
</dbReference>
<dbReference type="AlphaFoldDB" id="A0ABD0Y9H6"/>
<evidence type="ECO:0000313" key="2">
    <source>
        <dbReference type="EMBL" id="KAL1115638.1"/>
    </source>
</evidence>
<comment type="caution">
    <text evidence="2">The sequence shown here is derived from an EMBL/GenBank/DDBJ whole genome shotgun (WGS) entry which is preliminary data.</text>
</comment>
<sequence length="286" mass="31626">MLEASPVFAWMQKYTSNRALFLNLLTAFLQPNVRANAGCRHSLKMLLTPCTHPRPPFGSISTPGWLLDESEEHDGTLLERKRESVSDRFAEVRWRVPSGLSNGKKWRNSLWREFIAKLFIDKNIVWVPIDSEGGKIVGRMKRGRKHFFVTKNAVGSGLGLDGSNLMEEEPGTGGETKGGREHSVKLCKHARGDVHKTEPLIGNKKSGTMAGIRYSTAVARLMVEPRRPGILIGDGQATSDTNLSKAKVWPTFIGPISHCWLPPQDSLALPAPPGRVPPSRHVGVRI</sequence>
<reference evidence="2 3" key="1">
    <citation type="submission" date="2024-07" db="EMBL/GenBank/DDBJ databases">
        <title>Chromosome-level genome assembly of the water stick insect Ranatra chinensis (Heteroptera: Nepidae).</title>
        <authorList>
            <person name="Liu X."/>
        </authorList>
    </citation>
    <scope>NUCLEOTIDE SEQUENCE [LARGE SCALE GENOMIC DNA]</scope>
    <source>
        <strain evidence="2">Cailab_2021Rc</strain>
        <tissue evidence="2">Muscle</tissue>
    </source>
</reference>
<protein>
    <submittedName>
        <fullName evidence="2">Uncharacterized protein</fullName>
    </submittedName>
</protein>